<dbReference type="Proteomes" id="UP000095192">
    <property type="component" value="Unassembled WGS sequence"/>
</dbReference>
<sequence length="114" mass="12674">MFPKILCWLENRQDYDTVMDFNKLYSCIAPLTELGQVKGSSLRADGVQAALINLVAQKNSRTAECGHIEIFETMCSCNICQCPSSDPCKGQVREIVPEADPPTEQHSAEQAWLP</sequence>
<name>A0A1D3DAW5_9EIME</name>
<dbReference type="InParanoid" id="A0A1D3DAW5"/>
<evidence type="ECO:0000313" key="1">
    <source>
        <dbReference type="EMBL" id="OEH80555.1"/>
    </source>
</evidence>
<keyword evidence="2" id="KW-1185">Reference proteome</keyword>
<evidence type="ECO:0000313" key="2">
    <source>
        <dbReference type="Proteomes" id="UP000095192"/>
    </source>
</evidence>
<gene>
    <name evidence="1" type="ORF">cyc_02515</name>
</gene>
<proteinExistence type="predicted"/>
<protein>
    <submittedName>
        <fullName evidence="1">Uncharacterized protein</fullName>
    </submittedName>
</protein>
<reference evidence="1 2" key="1">
    <citation type="journal article" date="2016" name="BMC Genomics">
        <title>Comparative genomics reveals Cyclospora cayetanensis possesses coccidia-like metabolism and invasion components but unique surface antigens.</title>
        <authorList>
            <person name="Liu S."/>
            <person name="Wang L."/>
            <person name="Zheng H."/>
            <person name="Xu Z."/>
            <person name="Roellig D.M."/>
            <person name="Li N."/>
            <person name="Frace M.A."/>
            <person name="Tang K."/>
            <person name="Arrowood M.J."/>
            <person name="Moss D.M."/>
            <person name="Zhang L."/>
            <person name="Feng Y."/>
            <person name="Xiao L."/>
        </authorList>
    </citation>
    <scope>NUCLEOTIDE SEQUENCE [LARGE SCALE GENOMIC DNA]</scope>
    <source>
        <strain evidence="1 2">CHN_HEN01</strain>
    </source>
</reference>
<dbReference type="VEuPathDB" id="ToxoDB:cyc_02515"/>
<comment type="caution">
    <text evidence="1">The sequence shown here is derived from an EMBL/GenBank/DDBJ whole genome shotgun (WGS) entry which is preliminary data.</text>
</comment>
<dbReference type="AlphaFoldDB" id="A0A1D3DAW5"/>
<organism evidence="1 2">
    <name type="scientific">Cyclospora cayetanensis</name>
    <dbReference type="NCBI Taxonomy" id="88456"/>
    <lineage>
        <taxon>Eukaryota</taxon>
        <taxon>Sar</taxon>
        <taxon>Alveolata</taxon>
        <taxon>Apicomplexa</taxon>
        <taxon>Conoidasida</taxon>
        <taxon>Coccidia</taxon>
        <taxon>Eucoccidiorida</taxon>
        <taxon>Eimeriorina</taxon>
        <taxon>Eimeriidae</taxon>
        <taxon>Cyclospora</taxon>
    </lineage>
</organism>
<dbReference type="EMBL" id="JROU02000045">
    <property type="protein sequence ID" value="OEH80555.1"/>
    <property type="molecule type" value="Genomic_DNA"/>
</dbReference>
<accession>A0A1D3DAW5</accession>